<evidence type="ECO:0000256" key="2">
    <source>
        <dbReference type="ARBA" id="ARBA00023445"/>
    </source>
</evidence>
<name>A0AAV9NFZ5_9EURO</name>
<dbReference type="AlphaFoldDB" id="A0AAV9NFZ5"/>
<accession>A0AAV9NFZ5</accession>
<dbReference type="RefSeq" id="XP_064708553.1">
    <property type="nucleotide sequence ID" value="XM_064855893.1"/>
</dbReference>
<dbReference type="Pfam" id="PF01370">
    <property type="entry name" value="Epimerase"/>
    <property type="match status" value="1"/>
</dbReference>
<dbReference type="InterPro" id="IPR001509">
    <property type="entry name" value="Epimerase_deHydtase"/>
</dbReference>
<dbReference type="GeneID" id="89980516"/>
<feature type="domain" description="NAD-dependent epimerase/dehydratase" evidence="3">
    <location>
        <begin position="8"/>
        <end position="280"/>
    </location>
</feature>
<evidence type="ECO:0000259" key="3">
    <source>
        <dbReference type="Pfam" id="PF01370"/>
    </source>
</evidence>
<dbReference type="EMBL" id="JAVRRD010000007">
    <property type="protein sequence ID" value="KAK5056837.1"/>
    <property type="molecule type" value="Genomic_DNA"/>
</dbReference>
<dbReference type="InterPro" id="IPR050425">
    <property type="entry name" value="NAD(P)_dehydrat-like"/>
</dbReference>
<dbReference type="InterPro" id="IPR036291">
    <property type="entry name" value="NAD(P)-bd_dom_sf"/>
</dbReference>
<comment type="similarity">
    <text evidence="2">Belongs to the NAD(P)-dependent epimerase/dehydratase family. Dihydroflavonol-4-reductase subfamily.</text>
</comment>
<dbReference type="Gene3D" id="3.40.50.720">
    <property type="entry name" value="NAD(P)-binding Rossmann-like Domain"/>
    <property type="match status" value="1"/>
</dbReference>
<evidence type="ECO:0000313" key="5">
    <source>
        <dbReference type="Proteomes" id="UP001358417"/>
    </source>
</evidence>
<keyword evidence="1" id="KW-0560">Oxidoreductase</keyword>
<sequence length="358" mass="38629">MAATKPLVLLTGATGFVGAHVLDQLLGLAKYRVLAPVRSTNKAKYFLDKYAKEISAGTLTFVTNSDLSAPHALDSTLKDNEISYIIHLASPYFTTSSNPIEELVKPAVNATRNVLLSALTYGESDLKRLTVLSSFASVVDLSKNPRAGYKYHSDEWDPITEEQAAENGVLGYHASKTFAEREAWKLHDSGIDATNPQKAKFALTTLCPPMIYGPPIHYSAESVPKDGISGLNTSTARLINGILGKDPLFAPKVATPGLPAWIDVRDIAKALVSTLELADDDNERVILSGGVAYYEDGLKGLRARGVQGLGETGALVNPDNHFSLDRSKQEDVLGLKETIPFQKTVEDTYDAVKALGLL</sequence>
<dbReference type="SUPFAM" id="SSF51735">
    <property type="entry name" value="NAD(P)-binding Rossmann-fold domains"/>
    <property type="match status" value="1"/>
</dbReference>
<reference evidence="4 5" key="1">
    <citation type="submission" date="2023-08" db="EMBL/GenBank/DDBJ databases">
        <title>Black Yeasts Isolated from many extreme environments.</title>
        <authorList>
            <person name="Coleine C."/>
            <person name="Stajich J.E."/>
            <person name="Selbmann L."/>
        </authorList>
    </citation>
    <scope>NUCLEOTIDE SEQUENCE [LARGE SCALE GENOMIC DNA]</scope>
    <source>
        <strain evidence="4 5">CCFEE 5792</strain>
    </source>
</reference>
<evidence type="ECO:0000256" key="1">
    <source>
        <dbReference type="ARBA" id="ARBA00023002"/>
    </source>
</evidence>
<organism evidence="4 5">
    <name type="scientific">Exophiala bonariae</name>
    <dbReference type="NCBI Taxonomy" id="1690606"/>
    <lineage>
        <taxon>Eukaryota</taxon>
        <taxon>Fungi</taxon>
        <taxon>Dikarya</taxon>
        <taxon>Ascomycota</taxon>
        <taxon>Pezizomycotina</taxon>
        <taxon>Eurotiomycetes</taxon>
        <taxon>Chaetothyriomycetidae</taxon>
        <taxon>Chaetothyriales</taxon>
        <taxon>Herpotrichiellaceae</taxon>
        <taxon>Exophiala</taxon>
    </lineage>
</organism>
<protein>
    <recommendedName>
        <fullName evidence="3">NAD-dependent epimerase/dehydratase domain-containing protein</fullName>
    </recommendedName>
</protein>
<comment type="caution">
    <text evidence="4">The sequence shown here is derived from an EMBL/GenBank/DDBJ whole genome shotgun (WGS) entry which is preliminary data.</text>
</comment>
<proteinExistence type="inferred from homology"/>
<dbReference type="PANTHER" id="PTHR10366">
    <property type="entry name" value="NAD DEPENDENT EPIMERASE/DEHYDRATASE"/>
    <property type="match status" value="1"/>
</dbReference>
<dbReference type="Proteomes" id="UP001358417">
    <property type="component" value="Unassembled WGS sequence"/>
</dbReference>
<evidence type="ECO:0000313" key="4">
    <source>
        <dbReference type="EMBL" id="KAK5056837.1"/>
    </source>
</evidence>
<keyword evidence="5" id="KW-1185">Reference proteome</keyword>
<dbReference type="GO" id="GO:0016616">
    <property type="term" value="F:oxidoreductase activity, acting on the CH-OH group of donors, NAD or NADP as acceptor"/>
    <property type="evidence" value="ECO:0007669"/>
    <property type="project" value="TreeGrafter"/>
</dbReference>
<dbReference type="PANTHER" id="PTHR10366:SF564">
    <property type="entry name" value="STEROL-4-ALPHA-CARBOXYLATE 3-DEHYDROGENASE, DECARBOXYLATING"/>
    <property type="match status" value="1"/>
</dbReference>
<gene>
    <name evidence="4" type="ORF">LTR84_012369</name>
</gene>